<gene>
    <name evidence="2" type="ORF">VVAX_06393</name>
</gene>
<dbReference type="Pfam" id="PF19694">
    <property type="entry name" value="DUF6194"/>
    <property type="match status" value="1"/>
</dbReference>
<reference evidence="2" key="1">
    <citation type="submission" date="2019-12" db="EMBL/GenBank/DDBJ databases">
        <authorList>
            <person name="Cremers G."/>
        </authorList>
    </citation>
    <scope>NUCLEOTIDE SEQUENCE</scope>
    <source>
        <strain evidence="2">Vvax</strain>
    </source>
</reference>
<name>A0A679JM64_VARPD</name>
<accession>A0A679JM64</accession>
<sequence>MTEDTLTQHIIDMLAGGHFTLANDDTFFFHDAGNRFPFATIVTKDNEFDNASNLDRPGVFRLNIGVGKETFQALFGEATSEHAPVDPMALDTLMPHPACGKTYWVSVINPSAQTFEKVKPLLAEALELARTRKAG</sequence>
<evidence type="ECO:0000313" key="2">
    <source>
        <dbReference type="EMBL" id="CAA2110124.1"/>
    </source>
</evidence>
<evidence type="ECO:0000259" key="1">
    <source>
        <dbReference type="Pfam" id="PF19694"/>
    </source>
</evidence>
<protein>
    <recommendedName>
        <fullName evidence="1">DUF6194 domain-containing protein</fullName>
    </recommendedName>
</protein>
<organism evidence="2">
    <name type="scientific">Variovorax paradoxus</name>
    <dbReference type="NCBI Taxonomy" id="34073"/>
    <lineage>
        <taxon>Bacteria</taxon>
        <taxon>Pseudomonadati</taxon>
        <taxon>Pseudomonadota</taxon>
        <taxon>Betaproteobacteria</taxon>
        <taxon>Burkholderiales</taxon>
        <taxon>Comamonadaceae</taxon>
        <taxon>Variovorax</taxon>
    </lineage>
</organism>
<proteinExistence type="predicted"/>
<feature type="domain" description="DUF6194" evidence="1">
    <location>
        <begin position="1"/>
        <end position="133"/>
    </location>
</feature>
<dbReference type="EMBL" id="LR743508">
    <property type="protein sequence ID" value="CAA2110124.1"/>
    <property type="molecule type" value="Genomic_DNA"/>
</dbReference>
<dbReference type="AlphaFoldDB" id="A0A679JM64"/>
<dbReference type="RefSeq" id="WP_339094427.1">
    <property type="nucleotide sequence ID" value="NZ_LR743508.1"/>
</dbReference>
<dbReference type="InterPro" id="IPR045676">
    <property type="entry name" value="DUF6194"/>
</dbReference>